<sequence>MCVINFTYKFLEKQASEILLLVRKNHCCEFMMSCCADRSTICDFNLFQNYVQSTRGTSAHCLMIRQNSQWYSILPAIGFHSVLALTVLSYALDLTFTEVTTTELLHTLYDNFIYNLPSQSK</sequence>
<protein>
    <submittedName>
        <fullName evidence="2">Uncharacterized protein</fullName>
    </submittedName>
</protein>
<proteinExistence type="predicted"/>
<accession>A0A0L6VSW5</accession>
<comment type="caution">
    <text evidence="2">The sequence shown here is derived from an EMBL/GenBank/DDBJ whole genome shotgun (WGS) entry which is preliminary data.</text>
</comment>
<keyword evidence="1" id="KW-1133">Transmembrane helix</keyword>
<name>A0A0L6VSW5_9BASI</name>
<reference evidence="2 3" key="1">
    <citation type="submission" date="2015-08" db="EMBL/GenBank/DDBJ databases">
        <title>Next Generation Sequencing and Analysis of the Genome of Puccinia sorghi L Schw, the Causal Agent of Maize Common Rust.</title>
        <authorList>
            <person name="Rochi L."/>
            <person name="Burguener G."/>
            <person name="Darino M."/>
            <person name="Turjanski A."/>
            <person name="Kreff E."/>
            <person name="Dieguez M.J."/>
            <person name="Sacco F."/>
        </authorList>
    </citation>
    <scope>NUCLEOTIDE SEQUENCE [LARGE SCALE GENOMIC DNA]</scope>
    <source>
        <strain evidence="2 3">RO10H11247</strain>
    </source>
</reference>
<dbReference type="VEuPathDB" id="FungiDB:VP01_1163g5"/>
<feature type="transmembrane region" description="Helical" evidence="1">
    <location>
        <begin position="70"/>
        <end position="92"/>
    </location>
</feature>
<keyword evidence="1" id="KW-0812">Transmembrane</keyword>
<keyword evidence="1" id="KW-0472">Membrane</keyword>
<gene>
    <name evidence="2" type="ORF">VP01_1163g5</name>
</gene>
<dbReference type="AlphaFoldDB" id="A0A0L6VSW5"/>
<dbReference type="EMBL" id="LAVV01001821">
    <property type="protein sequence ID" value="KNZ63285.1"/>
    <property type="molecule type" value="Genomic_DNA"/>
</dbReference>
<keyword evidence="3" id="KW-1185">Reference proteome</keyword>
<evidence type="ECO:0000313" key="3">
    <source>
        <dbReference type="Proteomes" id="UP000037035"/>
    </source>
</evidence>
<evidence type="ECO:0000256" key="1">
    <source>
        <dbReference type="SAM" id="Phobius"/>
    </source>
</evidence>
<evidence type="ECO:0000313" key="2">
    <source>
        <dbReference type="EMBL" id="KNZ63285.1"/>
    </source>
</evidence>
<organism evidence="2 3">
    <name type="scientific">Puccinia sorghi</name>
    <dbReference type="NCBI Taxonomy" id="27349"/>
    <lineage>
        <taxon>Eukaryota</taxon>
        <taxon>Fungi</taxon>
        <taxon>Dikarya</taxon>
        <taxon>Basidiomycota</taxon>
        <taxon>Pucciniomycotina</taxon>
        <taxon>Pucciniomycetes</taxon>
        <taxon>Pucciniales</taxon>
        <taxon>Pucciniaceae</taxon>
        <taxon>Puccinia</taxon>
    </lineage>
</organism>
<dbReference type="Proteomes" id="UP000037035">
    <property type="component" value="Unassembled WGS sequence"/>
</dbReference>